<feature type="binding site" evidence="7">
    <location>
        <begin position="325"/>
        <end position="328"/>
    </location>
    <ligand>
        <name>substrate</name>
    </ligand>
</feature>
<keyword evidence="5 7" id="KW-0949">S-adenosyl-L-methionine</keyword>
<evidence type="ECO:0000256" key="6">
    <source>
        <dbReference type="ARBA" id="ARBA00022694"/>
    </source>
</evidence>
<feature type="binding site" evidence="7">
    <location>
        <position position="155"/>
    </location>
    <ligand>
        <name>S-adenosyl-L-methionine</name>
        <dbReference type="ChEBI" id="CHEBI:59789"/>
    </ligand>
</feature>
<comment type="caution">
    <text evidence="7">Lacks conserved residue(s) required for the propagation of feature annotation.</text>
</comment>
<dbReference type="InterPro" id="IPR029063">
    <property type="entry name" value="SAM-dependent_MTases_sf"/>
</dbReference>
<evidence type="ECO:0000313" key="10">
    <source>
        <dbReference type="Proteomes" id="UP000181917"/>
    </source>
</evidence>
<feature type="region of interest" description="Disordered" evidence="8">
    <location>
        <begin position="292"/>
        <end position="312"/>
    </location>
</feature>
<dbReference type="GO" id="GO:0043527">
    <property type="term" value="C:tRNA methyltransferase complex"/>
    <property type="evidence" value="ECO:0007669"/>
    <property type="project" value="TreeGrafter"/>
</dbReference>
<dbReference type="UniPathway" id="UPA00989"/>
<feature type="binding site" evidence="7">
    <location>
        <position position="205"/>
    </location>
    <ligand>
        <name>S-adenosyl-L-methionine</name>
        <dbReference type="ChEBI" id="CHEBI:59789"/>
    </ligand>
</feature>
<evidence type="ECO:0000313" key="9">
    <source>
        <dbReference type="EMBL" id="SDQ87917.1"/>
    </source>
</evidence>
<feature type="binding site" evidence="7">
    <location>
        <position position="182"/>
    </location>
    <ligand>
        <name>S-adenosyl-L-methionine</name>
        <dbReference type="ChEBI" id="CHEBI:59789"/>
    </ligand>
</feature>
<feature type="binding site" evidence="7">
    <location>
        <position position="209"/>
    </location>
    <ligand>
        <name>substrate</name>
    </ligand>
</feature>
<keyword evidence="10" id="KW-1185">Reference proteome</keyword>
<comment type="pathway">
    <text evidence="7">tRNA modification; N(7)-methylguanine-tRNA biosynthesis.</text>
</comment>
<dbReference type="GO" id="GO:0008176">
    <property type="term" value="F:tRNA (guanine(46)-N7)-methyltransferase activity"/>
    <property type="evidence" value="ECO:0007669"/>
    <property type="project" value="UniProtKB-UniRule"/>
</dbReference>
<dbReference type="STRING" id="37928.SAMN04489742_2928"/>
<evidence type="ECO:0000256" key="5">
    <source>
        <dbReference type="ARBA" id="ARBA00022691"/>
    </source>
</evidence>
<evidence type="ECO:0000256" key="3">
    <source>
        <dbReference type="ARBA" id="ARBA00022603"/>
    </source>
</evidence>
<keyword evidence="3 7" id="KW-0489">Methyltransferase</keyword>
<protein>
    <recommendedName>
        <fullName evidence="7">tRNA (guanine-N(7)-)-methyltransferase</fullName>
        <ecNumber evidence="7">2.1.1.33</ecNumber>
    </recommendedName>
    <alternativeName>
        <fullName evidence="7">tRNA (guanine(46)-N(7))-methyltransferase</fullName>
    </alternativeName>
    <alternativeName>
        <fullName evidence="7">tRNA(m7G46)-methyltransferase</fullName>
    </alternativeName>
</protein>
<evidence type="ECO:0000256" key="4">
    <source>
        <dbReference type="ARBA" id="ARBA00022679"/>
    </source>
</evidence>
<dbReference type="EMBL" id="FNKH01000002">
    <property type="protein sequence ID" value="SDQ87917.1"/>
    <property type="molecule type" value="Genomic_DNA"/>
</dbReference>
<comment type="similarity">
    <text evidence="7">Belongs to the class I-like SAM-binding methyltransferase superfamily. TrmB family.</text>
</comment>
<feature type="binding site" evidence="7">
    <location>
        <position position="130"/>
    </location>
    <ligand>
        <name>S-adenosyl-L-methionine</name>
        <dbReference type="ChEBI" id="CHEBI:59789"/>
    </ligand>
</feature>
<accession>A0A1H1EGS1</accession>
<comment type="catalytic activity">
    <reaction evidence="1 7">
        <text>guanosine(46) in tRNA + S-adenosyl-L-methionine = N(7)-methylguanosine(46) in tRNA + S-adenosyl-L-homocysteine</text>
        <dbReference type="Rhea" id="RHEA:42708"/>
        <dbReference type="Rhea" id="RHEA-COMP:10188"/>
        <dbReference type="Rhea" id="RHEA-COMP:10189"/>
        <dbReference type="ChEBI" id="CHEBI:57856"/>
        <dbReference type="ChEBI" id="CHEBI:59789"/>
        <dbReference type="ChEBI" id="CHEBI:74269"/>
        <dbReference type="ChEBI" id="CHEBI:74480"/>
        <dbReference type="EC" id="2.1.1.33"/>
    </reaction>
</comment>
<dbReference type="Gene3D" id="3.40.50.150">
    <property type="entry name" value="Vaccinia Virus protein VP39"/>
    <property type="match status" value="1"/>
</dbReference>
<dbReference type="NCBIfam" id="TIGR00091">
    <property type="entry name" value="tRNA (guanosine(46)-N7)-methyltransferase TrmB"/>
    <property type="match status" value="1"/>
</dbReference>
<comment type="function">
    <text evidence="2 7">Catalyzes the formation of N(7)-methylguanine at position 46 (m7G46) in tRNA.</text>
</comment>
<keyword evidence="6 7" id="KW-0819">tRNA processing</keyword>
<dbReference type="InterPro" id="IPR003358">
    <property type="entry name" value="tRNA_(Gua-N-7)_MeTrfase_Trmb"/>
</dbReference>
<reference evidence="9 10" key="1">
    <citation type="submission" date="2016-10" db="EMBL/GenBank/DDBJ databases">
        <authorList>
            <person name="de Groot N.N."/>
        </authorList>
    </citation>
    <scope>NUCLEOTIDE SEQUENCE [LARGE SCALE GENOMIC DNA]</scope>
    <source>
        <strain evidence="9 10">DSM 20117</strain>
    </source>
</reference>
<dbReference type="CDD" id="cd02440">
    <property type="entry name" value="AdoMet_MTases"/>
    <property type="match status" value="1"/>
</dbReference>
<gene>
    <name evidence="7" type="primary">trmB</name>
    <name evidence="9" type="ORF">SAMN04489742_2928</name>
</gene>
<keyword evidence="4 7" id="KW-0808">Transferase</keyword>
<feature type="binding site" evidence="7">
    <location>
        <position position="241"/>
    </location>
    <ligand>
        <name>substrate</name>
    </ligand>
</feature>
<dbReference type="PROSITE" id="PS51625">
    <property type="entry name" value="SAM_MT_TRMB"/>
    <property type="match status" value="1"/>
</dbReference>
<sequence length="348" mass="38142">MKAFIDAGNVHQCTLQVSQVYQPHGNIPTTAILKEMTHETSSSHTPSSGGTGNADGDTETAHAAEPFLTRTVSFVRRGNRLQGRRQQAWNDYAEKYVIDVPRDKTDTSVHPDFVLDAHAAFDREAPLVVEIGSGLGEAVCHAAEQDPARNFLALEVYKPGLAQTLLRVGQKGLRNVRVVQANAPEVLATMLPAGSVSELWVFFPDPWHKTRHHKRRLVQESFAGLAARVLEPGGLWRLATDWSSYAIQMRDVADASEDFDNVHAGERSGADSPLTKVWESGVEKVVGGAPVREGKLPVSTGNASEGEGMDDIGGWAPRFEGRALTSFEQKAHEAGREIFDLAYRRKQR</sequence>
<dbReference type="InterPro" id="IPR055361">
    <property type="entry name" value="tRNA_methyltr_TrmB_bact"/>
</dbReference>
<dbReference type="PANTHER" id="PTHR23417">
    <property type="entry name" value="3-DEOXY-D-MANNO-OCTULOSONIC-ACID TRANSFERASE/TRNA GUANINE-N 7 - -METHYLTRANSFERASE"/>
    <property type="match status" value="1"/>
</dbReference>
<dbReference type="HAMAP" id="MF_01057">
    <property type="entry name" value="tRNA_methyltr_TrmB"/>
    <property type="match status" value="1"/>
</dbReference>
<dbReference type="Pfam" id="PF02390">
    <property type="entry name" value="Methyltransf_4"/>
    <property type="match status" value="1"/>
</dbReference>
<dbReference type="EC" id="2.1.1.33" evidence="7"/>
<evidence type="ECO:0000256" key="8">
    <source>
        <dbReference type="SAM" id="MobiDB-lite"/>
    </source>
</evidence>
<proteinExistence type="inferred from homology"/>
<dbReference type="Proteomes" id="UP000181917">
    <property type="component" value="Unassembled WGS sequence"/>
</dbReference>
<evidence type="ECO:0000256" key="2">
    <source>
        <dbReference type="ARBA" id="ARBA00003015"/>
    </source>
</evidence>
<feature type="region of interest" description="Disordered" evidence="8">
    <location>
        <begin position="36"/>
        <end position="59"/>
    </location>
</feature>
<dbReference type="PANTHER" id="PTHR23417:SF14">
    <property type="entry name" value="PENTACOTRIPEPTIDE-REPEAT REGION OF PRORP DOMAIN-CONTAINING PROTEIN"/>
    <property type="match status" value="1"/>
</dbReference>
<dbReference type="SUPFAM" id="SSF53335">
    <property type="entry name" value="S-adenosyl-L-methionine-dependent methyltransferases"/>
    <property type="match status" value="1"/>
</dbReference>
<name>A0A1H1EGS1_9MICC</name>
<organism evidence="9 10">
    <name type="scientific">Crystallibacter crystallopoietes</name>
    <dbReference type="NCBI Taxonomy" id="37928"/>
    <lineage>
        <taxon>Bacteria</taxon>
        <taxon>Bacillati</taxon>
        <taxon>Actinomycetota</taxon>
        <taxon>Actinomycetes</taxon>
        <taxon>Micrococcales</taxon>
        <taxon>Micrococcaceae</taxon>
        <taxon>Crystallibacter</taxon>
    </lineage>
</organism>
<evidence type="ECO:0000256" key="1">
    <source>
        <dbReference type="ARBA" id="ARBA00000142"/>
    </source>
</evidence>
<evidence type="ECO:0000256" key="7">
    <source>
        <dbReference type="HAMAP-Rule" id="MF_01057"/>
    </source>
</evidence>
<dbReference type="AlphaFoldDB" id="A0A1H1EGS1"/>